<evidence type="ECO:0000256" key="1">
    <source>
        <dbReference type="ARBA" id="ARBA00001947"/>
    </source>
</evidence>
<evidence type="ECO:0000259" key="11">
    <source>
        <dbReference type="Pfam" id="PF01979"/>
    </source>
</evidence>
<dbReference type="SUPFAM" id="SSF51556">
    <property type="entry name" value="Metallo-dependent hydrolases"/>
    <property type="match status" value="1"/>
</dbReference>
<dbReference type="Proteomes" id="UP001213000">
    <property type="component" value="Unassembled WGS sequence"/>
</dbReference>
<evidence type="ECO:0000256" key="5">
    <source>
        <dbReference type="ARBA" id="ARBA00022801"/>
    </source>
</evidence>
<evidence type="ECO:0000256" key="4">
    <source>
        <dbReference type="ARBA" id="ARBA00022723"/>
    </source>
</evidence>
<name>A0AAD5YV81_9AGAR</name>
<sequence>MNSHRAYRGTFIQAPSLGKLEILEDHRLVVNQHGFIVTFDRADNFTEITWSEETVIPKGSFVLPTFCDLHLHAPQYLYQGNGLDLPLMQWLDTYILKSEEQLDSDHNLARKVYRKLARRLLTNGTGAVLLFGTIKEDTNLILAEEMQNAGIRAFVGKLSMDISSRPTYVEASAEASLNSAKSFVSRCRDLVQDLQPHERLVEPVLTPRFVPTCSNVLLQGLGVLSNTENLKIQSHLAEAQDQVDWVRKERGKEDIDVFAEHNLLTPRTIQAHCTYLSPPDLSRICGYDTAIAHCPLSNIYFSAEPFRLREALNRNVKVGLGTDIAGGYSVDIMSAMRQAVAVSRMRQGTETTRKVSLDKPVQDDNGTKEGDLAIDWKESVYLATTGGAISLGLGHGLFKAGAPFDAQRITLQSPSTGEGIGAIDFFEDISPSTVTEEMVEKWWCIGDDRNRIPVMVDLRRIAFVSLTAVVLFGTGYSVLYNTYLDTSNPILSNLPHPLSHSHYFANKSNPLNVYFIKKAWGWTTGLFLLLWVTSTPQKRTARRLAQWAVATGVWLLFTMWFFGPSILDRVIVASGGACMVRLPSGELATLPTEACFAGAAIGPTSHPHFFSQISQVSTQAADWKALPRLRRGHDVSGHIFLLTMSTLFLADQLRSSQCLAPWSLAHRISVFANIALIGIWMLASYTTSVYFHSPFEKLSQVTPSASHGLDGICDDANIRL</sequence>
<keyword evidence="5" id="KW-0378">Hydrolase</keyword>
<evidence type="ECO:0000256" key="8">
    <source>
        <dbReference type="ARBA" id="ARBA00022989"/>
    </source>
</evidence>
<evidence type="ECO:0000256" key="6">
    <source>
        <dbReference type="ARBA" id="ARBA00022824"/>
    </source>
</evidence>
<dbReference type="InterPro" id="IPR006680">
    <property type="entry name" value="Amidohydro-rel"/>
</dbReference>
<dbReference type="InterPro" id="IPR051607">
    <property type="entry name" value="Metallo-dep_hydrolases"/>
</dbReference>
<dbReference type="InterPro" id="IPR032466">
    <property type="entry name" value="Metal_Hydrolase"/>
</dbReference>
<dbReference type="GO" id="GO:0008892">
    <property type="term" value="F:guanine deaminase activity"/>
    <property type="evidence" value="ECO:0007669"/>
    <property type="project" value="TreeGrafter"/>
</dbReference>
<dbReference type="AlphaFoldDB" id="A0AAD5YV81"/>
<keyword evidence="7" id="KW-0862">Zinc</keyword>
<protein>
    <recommendedName>
        <fullName evidence="11">Amidohydrolase-related domain-containing protein</fullName>
    </recommendedName>
</protein>
<dbReference type="InterPro" id="IPR011059">
    <property type="entry name" value="Metal-dep_hydrolase_composite"/>
</dbReference>
<evidence type="ECO:0000313" key="12">
    <source>
        <dbReference type="EMBL" id="KAJ3566473.1"/>
    </source>
</evidence>
<dbReference type="Pfam" id="PF10261">
    <property type="entry name" value="FIT"/>
    <property type="match status" value="1"/>
</dbReference>
<evidence type="ECO:0000313" key="13">
    <source>
        <dbReference type="Proteomes" id="UP001213000"/>
    </source>
</evidence>
<dbReference type="PANTHER" id="PTHR11271:SF6">
    <property type="entry name" value="GUANINE DEAMINASE"/>
    <property type="match status" value="1"/>
</dbReference>
<feature type="transmembrane region" description="Helical" evidence="10">
    <location>
        <begin position="544"/>
        <end position="562"/>
    </location>
</feature>
<keyword evidence="9 10" id="KW-0472">Membrane</keyword>
<dbReference type="Gene3D" id="2.30.40.10">
    <property type="entry name" value="Urease, subunit C, domain 1"/>
    <property type="match status" value="1"/>
</dbReference>
<keyword evidence="4" id="KW-0479">Metal-binding</keyword>
<keyword evidence="8 10" id="KW-1133">Transmembrane helix</keyword>
<dbReference type="GO" id="GO:0008270">
    <property type="term" value="F:zinc ion binding"/>
    <property type="evidence" value="ECO:0007669"/>
    <property type="project" value="TreeGrafter"/>
</dbReference>
<feature type="transmembrane region" description="Helical" evidence="10">
    <location>
        <begin position="461"/>
        <end position="479"/>
    </location>
</feature>
<evidence type="ECO:0000256" key="3">
    <source>
        <dbReference type="ARBA" id="ARBA00022692"/>
    </source>
</evidence>
<dbReference type="GO" id="GO:0005789">
    <property type="term" value="C:endoplasmic reticulum membrane"/>
    <property type="evidence" value="ECO:0007669"/>
    <property type="project" value="UniProtKB-SubCell"/>
</dbReference>
<comment type="subcellular location">
    <subcellularLocation>
        <location evidence="2">Endoplasmic reticulum membrane</location>
        <topology evidence="2">Multi-pass membrane protein</topology>
    </subcellularLocation>
</comment>
<organism evidence="12 13">
    <name type="scientific">Leucocoprinus birnbaumii</name>
    <dbReference type="NCBI Taxonomy" id="56174"/>
    <lineage>
        <taxon>Eukaryota</taxon>
        <taxon>Fungi</taxon>
        <taxon>Dikarya</taxon>
        <taxon>Basidiomycota</taxon>
        <taxon>Agaricomycotina</taxon>
        <taxon>Agaricomycetes</taxon>
        <taxon>Agaricomycetidae</taxon>
        <taxon>Agaricales</taxon>
        <taxon>Agaricineae</taxon>
        <taxon>Agaricaceae</taxon>
        <taxon>Leucocoprinus</taxon>
    </lineage>
</organism>
<dbReference type="EMBL" id="JANIEX010000485">
    <property type="protein sequence ID" value="KAJ3566473.1"/>
    <property type="molecule type" value="Genomic_DNA"/>
</dbReference>
<feature type="transmembrane region" description="Helical" evidence="10">
    <location>
        <begin position="513"/>
        <end position="532"/>
    </location>
</feature>
<evidence type="ECO:0000256" key="10">
    <source>
        <dbReference type="SAM" id="Phobius"/>
    </source>
</evidence>
<dbReference type="SUPFAM" id="SSF51338">
    <property type="entry name" value="Composite domain of metallo-dependent hydrolases"/>
    <property type="match status" value="1"/>
</dbReference>
<evidence type="ECO:0000256" key="2">
    <source>
        <dbReference type="ARBA" id="ARBA00004477"/>
    </source>
</evidence>
<feature type="transmembrane region" description="Helical" evidence="10">
    <location>
        <begin position="670"/>
        <end position="691"/>
    </location>
</feature>
<accession>A0AAD5YV81</accession>
<evidence type="ECO:0000256" key="7">
    <source>
        <dbReference type="ARBA" id="ARBA00022833"/>
    </source>
</evidence>
<feature type="domain" description="Amidohydrolase-related" evidence="11">
    <location>
        <begin position="61"/>
        <end position="411"/>
    </location>
</feature>
<dbReference type="GO" id="GO:0019915">
    <property type="term" value="P:lipid storage"/>
    <property type="evidence" value="ECO:0007669"/>
    <property type="project" value="InterPro"/>
</dbReference>
<dbReference type="PANTHER" id="PTHR11271">
    <property type="entry name" value="GUANINE DEAMINASE"/>
    <property type="match status" value="1"/>
</dbReference>
<keyword evidence="13" id="KW-1185">Reference proteome</keyword>
<comment type="cofactor">
    <cofactor evidence="1">
        <name>Zn(2+)</name>
        <dbReference type="ChEBI" id="CHEBI:29105"/>
    </cofactor>
</comment>
<keyword evidence="3 10" id="KW-0812">Transmembrane</keyword>
<comment type="caution">
    <text evidence="12">The sequence shown here is derived from an EMBL/GenBank/DDBJ whole genome shotgun (WGS) entry which is preliminary data.</text>
</comment>
<proteinExistence type="predicted"/>
<evidence type="ECO:0000256" key="9">
    <source>
        <dbReference type="ARBA" id="ARBA00023136"/>
    </source>
</evidence>
<dbReference type="GO" id="GO:0010945">
    <property type="term" value="F:coenzyme A diphosphatase activity"/>
    <property type="evidence" value="ECO:0007669"/>
    <property type="project" value="InterPro"/>
</dbReference>
<dbReference type="InterPro" id="IPR019388">
    <property type="entry name" value="FIT"/>
</dbReference>
<dbReference type="GO" id="GO:0046098">
    <property type="term" value="P:guanine metabolic process"/>
    <property type="evidence" value="ECO:0007669"/>
    <property type="project" value="TreeGrafter"/>
</dbReference>
<reference evidence="12" key="1">
    <citation type="submission" date="2022-07" db="EMBL/GenBank/DDBJ databases">
        <title>Genome Sequence of Leucocoprinus birnbaumii.</title>
        <authorList>
            <person name="Buettner E."/>
        </authorList>
    </citation>
    <scope>NUCLEOTIDE SEQUENCE</scope>
    <source>
        <strain evidence="12">VT141</strain>
    </source>
</reference>
<keyword evidence="6" id="KW-0256">Endoplasmic reticulum</keyword>
<gene>
    <name evidence="12" type="ORF">NP233_g6983</name>
</gene>
<dbReference type="GO" id="GO:0005829">
    <property type="term" value="C:cytosol"/>
    <property type="evidence" value="ECO:0007669"/>
    <property type="project" value="TreeGrafter"/>
</dbReference>
<dbReference type="Pfam" id="PF01979">
    <property type="entry name" value="Amidohydro_1"/>
    <property type="match status" value="1"/>
</dbReference>
<dbReference type="Gene3D" id="3.20.20.140">
    <property type="entry name" value="Metal-dependent hydrolases"/>
    <property type="match status" value="1"/>
</dbReference>